<protein>
    <submittedName>
        <fullName evidence="2">Uncharacterized protein</fullName>
    </submittedName>
</protein>
<name>A0A538UBK7_UNCEI</name>
<reference evidence="2 3" key="1">
    <citation type="journal article" date="2019" name="Nat. Microbiol.">
        <title>Mediterranean grassland soil C-N compound turnover is dependent on rainfall and depth, and is mediated by genomically divergent microorganisms.</title>
        <authorList>
            <person name="Diamond S."/>
            <person name="Andeer P.F."/>
            <person name="Li Z."/>
            <person name="Crits-Christoph A."/>
            <person name="Burstein D."/>
            <person name="Anantharaman K."/>
            <person name="Lane K.R."/>
            <person name="Thomas B.C."/>
            <person name="Pan C."/>
            <person name="Northen T.R."/>
            <person name="Banfield J.F."/>
        </authorList>
    </citation>
    <scope>NUCLEOTIDE SEQUENCE [LARGE SCALE GENOMIC DNA]</scope>
    <source>
        <strain evidence="2">WS_10</strain>
    </source>
</reference>
<proteinExistence type="predicted"/>
<evidence type="ECO:0000256" key="1">
    <source>
        <dbReference type="SAM" id="Phobius"/>
    </source>
</evidence>
<organism evidence="2 3">
    <name type="scientific">Eiseniibacteriota bacterium</name>
    <dbReference type="NCBI Taxonomy" id="2212470"/>
    <lineage>
        <taxon>Bacteria</taxon>
        <taxon>Candidatus Eiseniibacteriota</taxon>
    </lineage>
</organism>
<accession>A0A538UBK7</accession>
<feature type="non-terminal residue" evidence="2">
    <location>
        <position position="172"/>
    </location>
</feature>
<dbReference type="Proteomes" id="UP000319836">
    <property type="component" value="Unassembled WGS sequence"/>
</dbReference>
<keyword evidence="1" id="KW-0472">Membrane</keyword>
<sequence>MSDVRIPIGAALALLGGPWMFWRGFRYFRTYRLIESTPASRVRSLAMGLVELNGKVEARSLLLAPFSGRSCAHWQVEIAARGRNRGSWSVVHRNHSGNPFFLEDDTGVALVYPQGSDCKVRYGTDEECSGLALPEVYADYLKENPGALGPIQRLSWLRFRERTLEDGMTVYV</sequence>
<keyword evidence="1" id="KW-1133">Transmembrane helix</keyword>
<keyword evidence="1" id="KW-0812">Transmembrane</keyword>
<evidence type="ECO:0000313" key="2">
    <source>
        <dbReference type="EMBL" id="TMQ73288.1"/>
    </source>
</evidence>
<comment type="caution">
    <text evidence="2">The sequence shown here is derived from an EMBL/GenBank/DDBJ whole genome shotgun (WGS) entry which is preliminary data.</text>
</comment>
<dbReference type="AlphaFoldDB" id="A0A538UBK7"/>
<gene>
    <name evidence="2" type="ORF">E6K80_00490</name>
</gene>
<evidence type="ECO:0000313" key="3">
    <source>
        <dbReference type="Proteomes" id="UP000319836"/>
    </source>
</evidence>
<feature type="transmembrane region" description="Helical" evidence="1">
    <location>
        <begin position="6"/>
        <end position="22"/>
    </location>
</feature>
<dbReference type="EMBL" id="VBPA01000013">
    <property type="protein sequence ID" value="TMQ73288.1"/>
    <property type="molecule type" value="Genomic_DNA"/>
</dbReference>